<evidence type="ECO:0000313" key="5">
    <source>
        <dbReference type="EMBL" id="SPE19443.1"/>
    </source>
</evidence>
<dbReference type="SUPFAM" id="SSF48230">
    <property type="entry name" value="Chondroitin AC/alginate lyase"/>
    <property type="match status" value="1"/>
</dbReference>
<dbReference type="EMBL" id="OKRB01000080">
    <property type="protein sequence ID" value="SPE19443.1"/>
    <property type="molecule type" value="Genomic_DNA"/>
</dbReference>
<accession>A0A2N9L8I3</accession>
<evidence type="ECO:0000256" key="3">
    <source>
        <dbReference type="SAM" id="SignalP"/>
    </source>
</evidence>
<dbReference type="InterPro" id="IPR008929">
    <property type="entry name" value="Chondroitin_lyas"/>
</dbReference>
<dbReference type="Pfam" id="PF05426">
    <property type="entry name" value="Alginate_lyase"/>
    <property type="match status" value="1"/>
</dbReference>
<dbReference type="AlphaFoldDB" id="A0A2N9L8I3"/>
<reference evidence="6" key="1">
    <citation type="submission" date="2018-02" db="EMBL/GenBank/DDBJ databases">
        <authorList>
            <person name="Hausmann B."/>
        </authorList>
    </citation>
    <scope>NUCLEOTIDE SEQUENCE [LARGE SCALE GENOMIC DNA]</scope>
    <source>
        <strain evidence="6">Peat soil MAG SbA5</strain>
    </source>
</reference>
<organism evidence="5 6">
    <name type="scientific">Candidatus Sulfuritelmatomonas gaucii</name>
    <dbReference type="NCBI Taxonomy" id="2043161"/>
    <lineage>
        <taxon>Bacteria</taxon>
        <taxon>Pseudomonadati</taxon>
        <taxon>Acidobacteriota</taxon>
        <taxon>Terriglobia</taxon>
        <taxon>Terriglobales</taxon>
        <taxon>Acidobacteriaceae</taxon>
        <taxon>Candidatus Sulfuritelmatomonas</taxon>
    </lineage>
</organism>
<gene>
    <name evidence="5" type="ORF">SBA5_240026</name>
</gene>
<dbReference type="Proteomes" id="UP000239735">
    <property type="component" value="Unassembled WGS sequence"/>
</dbReference>
<feature type="chain" id="PRO_5014653847" description="Alginate lyase domain-containing protein" evidence="3">
    <location>
        <begin position="26"/>
        <end position="412"/>
    </location>
</feature>
<feature type="signal peptide" evidence="3">
    <location>
        <begin position="1"/>
        <end position="25"/>
    </location>
</feature>
<proteinExistence type="predicted"/>
<evidence type="ECO:0000256" key="1">
    <source>
        <dbReference type="ARBA" id="ARBA00022729"/>
    </source>
</evidence>
<keyword evidence="1 3" id="KW-0732">Signal</keyword>
<name>A0A2N9L8I3_9BACT</name>
<evidence type="ECO:0000256" key="2">
    <source>
        <dbReference type="ARBA" id="ARBA00023239"/>
    </source>
</evidence>
<dbReference type="GO" id="GO:0016829">
    <property type="term" value="F:lyase activity"/>
    <property type="evidence" value="ECO:0007669"/>
    <property type="project" value="UniProtKB-KW"/>
</dbReference>
<feature type="domain" description="Alginate lyase" evidence="4">
    <location>
        <begin position="66"/>
        <end position="349"/>
    </location>
</feature>
<keyword evidence="2" id="KW-0456">Lyase</keyword>
<evidence type="ECO:0000313" key="6">
    <source>
        <dbReference type="Proteomes" id="UP000239735"/>
    </source>
</evidence>
<dbReference type="GO" id="GO:0042597">
    <property type="term" value="C:periplasmic space"/>
    <property type="evidence" value="ECO:0007669"/>
    <property type="project" value="InterPro"/>
</dbReference>
<protein>
    <recommendedName>
        <fullName evidence="4">Alginate lyase domain-containing protein</fullName>
    </recommendedName>
</protein>
<dbReference type="Gene3D" id="1.50.10.100">
    <property type="entry name" value="Chondroitin AC/alginate lyase"/>
    <property type="match status" value="1"/>
</dbReference>
<dbReference type="InterPro" id="IPR008397">
    <property type="entry name" value="Alginate_lyase_dom"/>
</dbReference>
<evidence type="ECO:0000259" key="4">
    <source>
        <dbReference type="Pfam" id="PF05426"/>
    </source>
</evidence>
<sequence length="412" mass="46359">MDVMDRRAFCISAAAAVATRTHLLAAPPAQVSANAPLITLGDIEVIDHERILRAANEYLSQPPITITAYSSPRSKGGKHDYFSEGDYWWPDPKDPNGPYIRRDGYSDPKNFNDHREALIRLSLMVPALTAAWILLQQKRYAEHAALHLKAWFVDPATRMNPSLDYAQAIWGVSPGRGTGIIDTLHLVEVSRAARHLERADVMTAADFAAVRTWFTQYMLWMISSKNGQEEEAAKNNHGTCWAVQVAAFAAFTGDENAMSLCRGRFRDHLLPDQLAPDGSFPLELARTKPYSYSLFDLDMLAMVCLIASGSGTTPTGATNNLWEFALPNGNRYKKAVDFMFPFIQDKSKWPYKQDVEYFDDLPNRQPSLLFAGLAYREPRFIALWRTLPPDPKTAEIIRNFPIRQPVLWVGPI</sequence>